<keyword evidence="6 8" id="KW-0030">Aminoacyl-tRNA synthetase</keyword>
<dbReference type="Pfam" id="PF02092">
    <property type="entry name" value="tRNA_synt_2f"/>
    <property type="match status" value="1"/>
</dbReference>
<keyword evidence="8" id="KW-0963">Cytoplasm</keyword>
<comment type="catalytic activity">
    <reaction evidence="7 8">
        <text>tRNA(Gly) + glycine + ATP = glycyl-tRNA(Gly) + AMP + diphosphate</text>
        <dbReference type="Rhea" id="RHEA:16013"/>
        <dbReference type="Rhea" id="RHEA-COMP:9664"/>
        <dbReference type="Rhea" id="RHEA-COMP:9683"/>
        <dbReference type="ChEBI" id="CHEBI:30616"/>
        <dbReference type="ChEBI" id="CHEBI:33019"/>
        <dbReference type="ChEBI" id="CHEBI:57305"/>
        <dbReference type="ChEBI" id="CHEBI:78442"/>
        <dbReference type="ChEBI" id="CHEBI:78522"/>
        <dbReference type="ChEBI" id="CHEBI:456215"/>
        <dbReference type="EC" id="6.1.1.14"/>
    </reaction>
</comment>
<organism evidence="9 10">
    <name type="scientific">Sulfobacillus acidophilus</name>
    <dbReference type="NCBI Taxonomy" id="53633"/>
    <lineage>
        <taxon>Bacteria</taxon>
        <taxon>Bacillati</taxon>
        <taxon>Bacillota</taxon>
        <taxon>Clostridia</taxon>
        <taxon>Eubacteriales</taxon>
        <taxon>Clostridiales Family XVII. Incertae Sedis</taxon>
        <taxon>Sulfobacillus</taxon>
    </lineage>
</organism>
<evidence type="ECO:0000256" key="1">
    <source>
        <dbReference type="ARBA" id="ARBA00008226"/>
    </source>
</evidence>
<comment type="similarity">
    <text evidence="1 8">Belongs to the class-II aminoacyl-tRNA synthetase family.</text>
</comment>
<dbReference type="PANTHER" id="PTHR30075">
    <property type="entry name" value="GLYCYL-TRNA SYNTHETASE"/>
    <property type="match status" value="1"/>
</dbReference>
<dbReference type="PRINTS" id="PR01045">
    <property type="entry name" value="TRNASYNTHGB"/>
</dbReference>
<evidence type="ECO:0000256" key="3">
    <source>
        <dbReference type="ARBA" id="ARBA00022741"/>
    </source>
</evidence>
<dbReference type="PANTHER" id="PTHR30075:SF2">
    <property type="entry name" value="GLYCINE--TRNA LIGASE, CHLOROPLASTIC_MITOCHONDRIAL 2"/>
    <property type="match status" value="1"/>
</dbReference>
<evidence type="ECO:0000256" key="4">
    <source>
        <dbReference type="ARBA" id="ARBA00022840"/>
    </source>
</evidence>
<dbReference type="GO" id="GO:0005829">
    <property type="term" value="C:cytosol"/>
    <property type="evidence" value="ECO:0007669"/>
    <property type="project" value="TreeGrafter"/>
</dbReference>
<comment type="caution">
    <text evidence="9">The sequence shown here is derived from an EMBL/GenBank/DDBJ whole genome shotgun (WGS) entry which is preliminary data.</text>
</comment>
<dbReference type="InterPro" id="IPR015944">
    <property type="entry name" value="Gly-tRNA-synth_bsu"/>
</dbReference>
<dbReference type="GO" id="GO:0005524">
    <property type="term" value="F:ATP binding"/>
    <property type="evidence" value="ECO:0007669"/>
    <property type="project" value="UniProtKB-UniRule"/>
</dbReference>
<sequence length="712" mass="79834">MRGERLRLWSAKPILAGCGTWRAAQRKSIWGGSPSMPKSKYRELLIEVGVEEIPSRYVESLAADFLQGVKEHLTRARLDFTHESVWCTPRRLGFQARVAAFQTPQQEVVRGPAVAVGWQDGVPTPALVGFARRVGVSIEALDRQMVGGNEYVTATRAKPVASVEAIAQSLVEEVLSAMPKPRTMRWDESDARFVRPVRWLLLLLDNVVVHGDALGVASAGKTFGNRTDHPEPIVVGSVAEYWKALEAGRVEADGQRRRQVIVEEGMRLARSVGGHIDFDVDLLEEVANLVEWPTPFLGTFSAEFLQIPAPILVTSMRVHQRYFPVRNEAGALLPYFVAVRNGVGDSLDLVRHGNEKVLRARLSDAQYFFSKDRQRRLIDHAPELAQVTWHARLGTYQDKINRIKSLFTETKAWWGLESTVEQLFLRSVDLYKCDLLTQVVSEFPELQGEMGAIYARLDGEDSRVVEAIADQYRPAFADDRLPPNTVAQLLGLLDRVDTLTAFYSVDIRPSGSEDPFGLRRVALGLALLAAQTPILGDHTITELLTVAARQTASGQEVMKAVRSLVVARLISVMETRWPVEFLESVLARDFPWRRLHERLTFLQEHRSQAEVVITAYKRVKRIARHIVTKSAALDLEAGIESELGAAARQALAAEENDLQAWWDAIGQLLPLIAQFFAEVLVMDPDPNVRNRRLALLLDVQQALGRYFDWELL</sequence>
<dbReference type="GO" id="GO:0004820">
    <property type="term" value="F:glycine-tRNA ligase activity"/>
    <property type="evidence" value="ECO:0007669"/>
    <property type="project" value="UniProtKB-UniRule"/>
</dbReference>
<evidence type="ECO:0000256" key="6">
    <source>
        <dbReference type="ARBA" id="ARBA00023146"/>
    </source>
</evidence>
<dbReference type="InterPro" id="IPR006194">
    <property type="entry name" value="Gly-tRNA-synth_heterodimer"/>
</dbReference>
<gene>
    <name evidence="8" type="primary">glyS</name>
    <name evidence="9" type="ORF">C7B45_02275</name>
</gene>
<keyword evidence="4 8" id="KW-0067">ATP-binding</keyword>
<name>A0A2T2WN02_9FIRM</name>
<evidence type="ECO:0000256" key="2">
    <source>
        <dbReference type="ARBA" id="ARBA00022598"/>
    </source>
</evidence>
<dbReference type="GO" id="GO:0006426">
    <property type="term" value="P:glycyl-tRNA aminoacylation"/>
    <property type="evidence" value="ECO:0007669"/>
    <property type="project" value="UniProtKB-UniRule"/>
</dbReference>
<dbReference type="NCBIfam" id="TIGR00211">
    <property type="entry name" value="glyS"/>
    <property type="match status" value="1"/>
</dbReference>
<dbReference type="EMBL" id="PXYV01000004">
    <property type="protein sequence ID" value="PSR23617.1"/>
    <property type="molecule type" value="Genomic_DNA"/>
</dbReference>
<keyword evidence="5 8" id="KW-0648">Protein biosynthesis</keyword>
<proteinExistence type="inferred from homology"/>
<dbReference type="PROSITE" id="PS50861">
    <property type="entry name" value="AA_TRNA_LIGASE_II_GLYAB"/>
    <property type="match status" value="1"/>
</dbReference>
<evidence type="ECO:0000313" key="9">
    <source>
        <dbReference type="EMBL" id="PSR23617.1"/>
    </source>
</evidence>
<evidence type="ECO:0000256" key="5">
    <source>
        <dbReference type="ARBA" id="ARBA00022917"/>
    </source>
</evidence>
<evidence type="ECO:0000313" key="10">
    <source>
        <dbReference type="Proteomes" id="UP000241848"/>
    </source>
</evidence>
<accession>A0A2T2WN02</accession>
<dbReference type="EC" id="6.1.1.14" evidence="8"/>
<comment type="subcellular location">
    <subcellularLocation>
        <location evidence="8">Cytoplasm</location>
    </subcellularLocation>
</comment>
<evidence type="ECO:0000256" key="7">
    <source>
        <dbReference type="ARBA" id="ARBA00047937"/>
    </source>
</evidence>
<protein>
    <recommendedName>
        <fullName evidence="8">Glycine--tRNA ligase beta subunit</fullName>
        <ecNumber evidence="8">6.1.1.14</ecNumber>
    </recommendedName>
    <alternativeName>
        <fullName evidence="8">Glycyl-tRNA synthetase beta subunit</fullName>
        <shortName evidence="8">GlyRS</shortName>
    </alternativeName>
</protein>
<dbReference type="AlphaFoldDB" id="A0A2T2WN02"/>
<dbReference type="HAMAP" id="MF_00255">
    <property type="entry name" value="Gly_tRNA_synth_beta"/>
    <property type="match status" value="1"/>
</dbReference>
<dbReference type="Proteomes" id="UP000241848">
    <property type="component" value="Unassembled WGS sequence"/>
</dbReference>
<comment type="subunit">
    <text evidence="8">Tetramer of two alpha and two beta subunits.</text>
</comment>
<reference evidence="9 10" key="1">
    <citation type="journal article" date="2014" name="BMC Genomics">
        <title>Comparison of environmental and isolate Sulfobacillus genomes reveals diverse carbon, sulfur, nitrogen, and hydrogen metabolisms.</title>
        <authorList>
            <person name="Justice N.B."/>
            <person name="Norman A."/>
            <person name="Brown C.T."/>
            <person name="Singh A."/>
            <person name="Thomas B.C."/>
            <person name="Banfield J.F."/>
        </authorList>
    </citation>
    <scope>NUCLEOTIDE SEQUENCE [LARGE SCALE GENOMIC DNA]</scope>
    <source>
        <strain evidence="9">AMDSBA3</strain>
    </source>
</reference>
<evidence type="ECO:0000256" key="8">
    <source>
        <dbReference type="HAMAP-Rule" id="MF_00255"/>
    </source>
</evidence>
<keyword evidence="3 8" id="KW-0547">Nucleotide-binding</keyword>
<keyword evidence="2 8" id="KW-0436">Ligase</keyword>